<keyword evidence="2" id="KW-0732">Signal</keyword>
<dbReference type="GeneID" id="103507658"/>
<protein>
    <submittedName>
        <fullName evidence="4">Bromodomain-containing protein DDB_G0280777-like</fullName>
    </submittedName>
</protein>
<dbReference type="AlphaFoldDB" id="A0A1S3CYG9"/>
<dbReference type="PaxDb" id="121845-A0A1S3CYG9"/>
<keyword evidence="1" id="KW-0175">Coiled coil</keyword>
<sequence length="495" mass="56431">MILEKYKFLLLYLILMNPPHVKQVSAVVTGKIQFFRNKYFDERSIHADIGRDMNVVCNHVKAFNAGKPNNNRDNNDIATFGNDNNHNAVKNDNIDAKYVADKTNQLLIDKGNQVNGVRENKDLIDVTSNHVNKLRSEIPVHKALSVPAINLKNKFQKREVAQMGMGGKPNMESDGNPGNMAHPNVHNMQSPPEQGKRLINCQNHYATPEELFRKKNAEIMKKEMTNLHNMRQENQFQNKFPVQDSNGVQQMVPLLNPENGQPECVPMQVSYQSAQGPNAAIGQEVRLNNENEMTVKEHPMMARLFEKQRQIENLKQLLMQVESKFQMEVNEVGRLQQSVAEAEKELDEAVRLMQDVKIKNIKGMQHIEAAQDAAGRNLESKALKAHAEESQLAMHDQVLFSERQRLNALRAQMIYLQTELASAQNSGILPFDDSAKNNFQPYAFRYKSPSLPESLKYFQSSPNKQTKNIAPYINTNEQNNNSNATLKMNPYFMFS</sequence>
<evidence type="ECO:0000313" key="4">
    <source>
        <dbReference type="RefSeq" id="XP_008470379.1"/>
    </source>
</evidence>
<dbReference type="STRING" id="121845.A0A1S3CYG9"/>
<feature type="signal peptide" evidence="2">
    <location>
        <begin position="1"/>
        <end position="23"/>
    </location>
</feature>
<name>A0A1S3CYG9_DIACI</name>
<dbReference type="KEGG" id="dci:103507658"/>
<proteinExistence type="predicted"/>
<feature type="coiled-coil region" evidence="1">
    <location>
        <begin position="304"/>
        <end position="359"/>
    </location>
</feature>
<evidence type="ECO:0000256" key="2">
    <source>
        <dbReference type="SAM" id="SignalP"/>
    </source>
</evidence>
<evidence type="ECO:0000256" key="1">
    <source>
        <dbReference type="SAM" id="Coils"/>
    </source>
</evidence>
<evidence type="ECO:0000313" key="3">
    <source>
        <dbReference type="Proteomes" id="UP000079169"/>
    </source>
</evidence>
<dbReference type="RefSeq" id="XP_008470379.1">
    <property type="nucleotide sequence ID" value="XM_008472157.2"/>
</dbReference>
<gene>
    <name evidence="4" type="primary">LOC103507658</name>
</gene>
<organism evidence="3 4">
    <name type="scientific">Diaphorina citri</name>
    <name type="common">Asian citrus psyllid</name>
    <dbReference type="NCBI Taxonomy" id="121845"/>
    <lineage>
        <taxon>Eukaryota</taxon>
        <taxon>Metazoa</taxon>
        <taxon>Ecdysozoa</taxon>
        <taxon>Arthropoda</taxon>
        <taxon>Hexapoda</taxon>
        <taxon>Insecta</taxon>
        <taxon>Pterygota</taxon>
        <taxon>Neoptera</taxon>
        <taxon>Paraneoptera</taxon>
        <taxon>Hemiptera</taxon>
        <taxon>Sternorrhyncha</taxon>
        <taxon>Psylloidea</taxon>
        <taxon>Psyllidae</taxon>
        <taxon>Diaphorininae</taxon>
        <taxon>Diaphorina</taxon>
    </lineage>
</organism>
<accession>A0A1S3CYG9</accession>
<reference evidence="4" key="1">
    <citation type="submission" date="2025-08" db="UniProtKB">
        <authorList>
            <consortium name="RefSeq"/>
        </authorList>
    </citation>
    <scope>IDENTIFICATION</scope>
</reference>
<keyword evidence="3" id="KW-1185">Reference proteome</keyword>
<dbReference type="Proteomes" id="UP000079169">
    <property type="component" value="Unplaced"/>
</dbReference>
<feature type="chain" id="PRO_5010366638" evidence="2">
    <location>
        <begin position="24"/>
        <end position="495"/>
    </location>
</feature>